<dbReference type="Proteomes" id="UP000003167">
    <property type="component" value="Unassembled WGS sequence"/>
</dbReference>
<dbReference type="Gene3D" id="3.40.47.10">
    <property type="match status" value="1"/>
</dbReference>
<gene>
    <name evidence="2" type="ORF">HMPREF9944_00003</name>
</gene>
<dbReference type="AlphaFoldDB" id="H1HIK9"/>
<feature type="domain" description="Beta-ketoacyl synthase-like N-terminal" evidence="1">
    <location>
        <begin position="28"/>
        <end position="149"/>
    </location>
</feature>
<dbReference type="HOGENOM" id="CLU_1314481_0_0_10"/>
<dbReference type="GO" id="GO:0016746">
    <property type="term" value="F:acyltransferase activity"/>
    <property type="evidence" value="ECO:0007669"/>
    <property type="project" value="InterPro"/>
</dbReference>
<dbReference type="Pfam" id="PF13723">
    <property type="entry name" value="Ketoacyl-synt_2"/>
    <property type="match status" value="1"/>
</dbReference>
<sequence length="210" mass="23281">MMQNKVYILADIREVSAEDYGLYLDPRRTRRYGPLFKRALVTALKAMKESDIEQPDAIINGTALGCVADSEALLRGLAEEGESVSMPTHFMQSTHNTVAALIALYTHNHGYNCTYSQGNVSFECALMDAFLQLKMGHIRTSYVSYNDVITAELQHNMAETGAQLGVSDESRGLILSVENNGRALQELVDVRVWHDSKGDHAEIKTVPICD</sequence>
<protein>
    <recommendedName>
        <fullName evidence="1">Beta-ketoacyl synthase-like N-terminal domain-containing protein</fullName>
    </recommendedName>
</protein>
<evidence type="ECO:0000259" key="1">
    <source>
        <dbReference type="Pfam" id="PF13723"/>
    </source>
</evidence>
<evidence type="ECO:0000313" key="3">
    <source>
        <dbReference type="Proteomes" id="UP000003167"/>
    </source>
</evidence>
<dbReference type="InterPro" id="IPR016039">
    <property type="entry name" value="Thiolase-like"/>
</dbReference>
<dbReference type="PATRIC" id="fig|999422.3.peg.3"/>
<dbReference type="STRING" id="999422.HMPREF9944_00003"/>
<name>H1HIK9_9BACT</name>
<organism evidence="2 3">
    <name type="scientific">Segatella maculosa OT 289</name>
    <dbReference type="NCBI Taxonomy" id="999422"/>
    <lineage>
        <taxon>Bacteria</taxon>
        <taxon>Pseudomonadati</taxon>
        <taxon>Bacteroidota</taxon>
        <taxon>Bacteroidia</taxon>
        <taxon>Bacteroidales</taxon>
        <taxon>Prevotellaceae</taxon>
        <taxon>Segatella</taxon>
    </lineage>
</organism>
<evidence type="ECO:0000313" key="2">
    <source>
        <dbReference type="EMBL" id="EHO75210.1"/>
    </source>
</evidence>
<dbReference type="InterPro" id="IPR014030">
    <property type="entry name" value="Ketoacyl_synth_N"/>
</dbReference>
<comment type="caution">
    <text evidence="2">The sequence shown here is derived from an EMBL/GenBank/DDBJ whole genome shotgun (WGS) entry which is preliminary data.</text>
</comment>
<dbReference type="EMBL" id="AGEK01000001">
    <property type="protein sequence ID" value="EHO75210.1"/>
    <property type="molecule type" value="Genomic_DNA"/>
</dbReference>
<accession>H1HIK9</accession>
<keyword evidence="3" id="KW-1185">Reference proteome</keyword>
<dbReference type="SUPFAM" id="SSF53901">
    <property type="entry name" value="Thiolase-like"/>
    <property type="match status" value="1"/>
</dbReference>
<dbReference type="RefSeq" id="WP_008563563.1">
    <property type="nucleotide sequence ID" value="NZ_JH594500.1"/>
</dbReference>
<proteinExistence type="predicted"/>
<reference evidence="2 3" key="1">
    <citation type="submission" date="2011-12" db="EMBL/GenBank/DDBJ databases">
        <title>The Genome Sequence of Prevotella maculosa OT 289.</title>
        <authorList>
            <consortium name="The Broad Institute Genome Sequencing Platform"/>
            <person name="Earl A."/>
            <person name="Ward D."/>
            <person name="Feldgarden M."/>
            <person name="Gevers D."/>
            <person name="Izard J."/>
            <person name="Blanton J.M."/>
            <person name="Mathney J."/>
            <person name="Tanner A.C."/>
            <person name="Dewhirst F.E."/>
            <person name="Young S.K."/>
            <person name="Zeng Q."/>
            <person name="Gargeya S."/>
            <person name="Fitzgerald M."/>
            <person name="Haas B."/>
            <person name="Abouelleil A."/>
            <person name="Alvarado L."/>
            <person name="Arachchi H.M."/>
            <person name="Berlin A."/>
            <person name="Chapman S.B."/>
            <person name="Gearin G."/>
            <person name="Goldberg J."/>
            <person name="Griggs A."/>
            <person name="Gujja S."/>
            <person name="Hansen M."/>
            <person name="Heiman D."/>
            <person name="Howarth C."/>
            <person name="Larimer J."/>
            <person name="Lui A."/>
            <person name="MacDonald P.J.P."/>
            <person name="McCowen C."/>
            <person name="Montmayeur A."/>
            <person name="Murphy C."/>
            <person name="Neiman D."/>
            <person name="Pearson M."/>
            <person name="Priest M."/>
            <person name="Roberts A."/>
            <person name="Saif S."/>
            <person name="Shea T."/>
            <person name="Sisk P."/>
            <person name="Stolte C."/>
            <person name="Sykes S."/>
            <person name="Wortman J."/>
            <person name="Nusbaum C."/>
            <person name="Birren B."/>
        </authorList>
    </citation>
    <scope>NUCLEOTIDE SEQUENCE [LARGE SCALE GENOMIC DNA]</scope>
    <source>
        <strain evidence="2 3">OT 289</strain>
    </source>
</reference>